<organism evidence="1 2">
    <name type="scientific">Theobroma cacao</name>
    <name type="common">Cacao</name>
    <name type="synonym">Cocoa</name>
    <dbReference type="NCBI Taxonomy" id="3641"/>
    <lineage>
        <taxon>Eukaryota</taxon>
        <taxon>Viridiplantae</taxon>
        <taxon>Streptophyta</taxon>
        <taxon>Embryophyta</taxon>
        <taxon>Tracheophyta</taxon>
        <taxon>Spermatophyta</taxon>
        <taxon>Magnoliopsida</taxon>
        <taxon>eudicotyledons</taxon>
        <taxon>Gunneridae</taxon>
        <taxon>Pentapetalae</taxon>
        <taxon>rosids</taxon>
        <taxon>malvids</taxon>
        <taxon>Malvales</taxon>
        <taxon>Malvaceae</taxon>
        <taxon>Byttnerioideae</taxon>
        <taxon>Theobroma</taxon>
    </lineage>
</organism>
<dbReference type="RefSeq" id="XP_017982488.1">
    <property type="nucleotide sequence ID" value="XM_018126999.1"/>
</dbReference>
<name>A0AB32WRV9_THECC</name>
<reference evidence="1" key="1">
    <citation type="journal article" date="1997" name="Nucleic Acids Res.">
        <title>tRNAscan-SE: a program for improved detection of transfer RNA genes in genomic sequence.</title>
        <authorList>
            <person name="Lowe T.M."/>
            <person name="Eddy S.R."/>
        </authorList>
    </citation>
    <scope>NUCLEOTIDE SEQUENCE [LARGE SCALE GENOMIC DNA]</scope>
    <source>
        <strain evidence="1">r\B97-61/B2</strain>
    </source>
</reference>
<gene>
    <name evidence="2" type="primary">LOC108663311</name>
</gene>
<evidence type="ECO:0000313" key="1">
    <source>
        <dbReference type="Proteomes" id="UP000694886"/>
    </source>
</evidence>
<dbReference type="AlphaFoldDB" id="A0AB32WRV9"/>
<evidence type="ECO:0000313" key="2">
    <source>
        <dbReference type="RefSeq" id="XP_017982488.1"/>
    </source>
</evidence>
<proteinExistence type="predicted"/>
<dbReference type="Proteomes" id="UP000694886">
    <property type="component" value="Chromosome 9"/>
</dbReference>
<sequence length="136" mass="16560">MKRKRERKNRERRRAKRMVLLHFEEGKREFLLQFWRKKKAKNFEKIGAICCRKIRAVCCQFVQKNCAKKLELFATNLCRKLDSFVLPILRSFVTENLPILEQKMRFLVTDFERKGREKAIMMKRGSHGGEKRKPWW</sequence>
<reference evidence="2" key="2">
    <citation type="submission" date="2025-08" db="UniProtKB">
        <authorList>
            <consortium name="RefSeq"/>
        </authorList>
    </citation>
    <scope>IDENTIFICATION</scope>
</reference>
<protein>
    <submittedName>
        <fullName evidence="2">Uncharacterized protein LOC108663311 isoform X1</fullName>
    </submittedName>
</protein>
<dbReference type="GeneID" id="108663311"/>
<dbReference type="Gramene" id="Tc09v2_t014940.2">
    <property type="protein sequence ID" value="Tc09v2_p014940.2"/>
    <property type="gene ID" value="Tc09v2_g014940"/>
</dbReference>
<accession>A0AB32WRV9</accession>
<dbReference type="KEGG" id="tcc:108663311"/>